<evidence type="ECO:0000256" key="5">
    <source>
        <dbReference type="ARBA" id="ARBA00023136"/>
    </source>
</evidence>
<dbReference type="Pfam" id="PF08022">
    <property type="entry name" value="FAD_binding_8"/>
    <property type="match status" value="1"/>
</dbReference>
<feature type="transmembrane region" description="Helical" evidence="6">
    <location>
        <begin position="261"/>
        <end position="279"/>
    </location>
</feature>
<evidence type="ECO:0000256" key="6">
    <source>
        <dbReference type="SAM" id="Phobius"/>
    </source>
</evidence>
<dbReference type="Pfam" id="PF01794">
    <property type="entry name" value="Ferric_reduct"/>
    <property type="match status" value="1"/>
</dbReference>
<dbReference type="Gene3D" id="2.40.30.10">
    <property type="entry name" value="Translation factors"/>
    <property type="match status" value="1"/>
</dbReference>
<evidence type="ECO:0000256" key="1">
    <source>
        <dbReference type="ARBA" id="ARBA00004141"/>
    </source>
</evidence>
<comment type="subcellular location">
    <subcellularLocation>
        <location evidence="1">Membrane</location>
        <topology evidence="1">Multi-pass membrane protein</topology>
    </subcellularLocation>
</comment>
<dbReference type="SFLD" id="SFLDG01168">
    <property type="entry name" value="Ferric_reductase_subgroup_(FRE"/>
    <property type="match status" value="1"/>
</dbReference>
<dbReference type="PANTHER" id="PTHR11972">
    <property type="entry name" value="NADPH OXIDASE"/>
    <property type="match status" value="1"/>
</dbReference>
<organism evidence="8 9">
    <name type="scientific">Camellia sinensis</name>
    <name type="common">Tea plant</name>
    <name type="synonym">Thea sinensis</name>
    <dbReference type="NCBI Taxonomy" id="4442"/>
    <lineage>
        <taxon>Eukaryota</taxon>
        <taxon>Viridiplantae</taxon>
        <taxon>Streptophyta</taxon>
        <taxon>Embryophyta</taxon>
        <taxon>Tracheophyta</taxon>
        <taxon>Spermatophyta</taxon>
        <taxon>Magnoliopsida</taxon>
        <taxon>eudicotyledons</taxon>
        <taxon>Gunneridae</taxon>
        <taxon>Pentapetalae</taxon>
        <taxon>asterids</taxon>
        <taxon>Ericales</taxon>
        <taxon>Theaceae</taxon>
        <taxon>Camellia</taxon>
    </lineage>
</organism>
<dbReference type="CDD" id="cd06186">
    <property type="entry name" value="NOX_Duox_like_FAD_NADP"/>
    <property type="match status" value="1"/>
</dbReference>
<dbReference type="PROSITE" id="PS51384">
    <property type="entry name" value="FAD_FR"/>
    <property type="match status" value="1"/>
</dbReference>
<reference evidence="8 9" key="2">
    <citation type="submission" date="2020-07" db="EMBL/GenBank/DDBJ databases">
        <title>Genome assembly of wild tea tree DASZ reveals pedigree and selection history of tea varieties.</title>
        <authorList>
            <person name="Zhang W."/>
        </authorList>
    </citation>
    <scope>NUCLEOTIDE SEQUENCE [LARGE SCALE GENOMIC DNA]</scope>
    <source>
        <strain evidence="9">cv. G240</strain>
        <tissue evidence="8">Leaf</tissue>
    </source>
</reference>
<evidence type="ECO:0000256" key="4">
    <source>
        <dbReference type="ARBA" id="ARBA00023002"/>
    </source>
</evidence>
<keyword evidence="5 6" id="KW-0472">Membrane</keyword>
<evidence type="ECO:0000256" key="2">
    <source>
        <dbReference type="ARBA" id="ARBA00022692"/>
    </source>
</evidence>
<dbReference type="Proteomes" id="UP000593564">
    <property type="component" value="Unassembled WGS sequence"/>
</dbReference>
<dbReference type="EMBL" id="JACBKZ010000007">
    <property type="protein sequence ID" value="KAF5946822.1"/>
    <property type="molecule type" value="Genomic_DNA"/>
</dbReference>
<evidence type="ECO:0000313" key="9">
    <source>
        <dbReference type="Proteomes" id="UP000593564"/>
    </source>
</evidence>
<feature type="transmembrane region" description="Helical" evidence="6">
    <location>
        <begin position="604"/>
        <end position="631"/>
    </location>
</feature>
<dbReference type="InterPro" id="IPR017938">
    <property type="entry name" value="Riboflavin_synthase-like_b-brl"/>
</dbReference>
<feature type="domain" description="FAD-binding FR-type" evidence="7">
    <location>
        <begin position="333"/>
        <end position="452"/>
    </location>
</feature>
<dbReference type="Gene3D" id="3.40.50.80">
    <property type="entry name" value="Nucleotide-binding domain of ferredoxin-NADP reductase (FNR) module"/>
    <property type="match status" value="2"/>
</dbReference>
<dbReference type="InterPro" id="IPR039261">
    <property type="entry name" value="FNR_nucleotide-bd"/>
</dbReference>
<keyword evidence="3 6" id="KW-1133">Transmembrane helix</keyword>
<evidence type="ECO:0000313" key="8">
    <source>
        <dbReference type="EMBL" id="KAF5946822.1"/>
    </source>
</evidence>
<dbReference type="SUPFAM" id="SSF63380">
    <property type="entry name" value="Riboflavin synthase domain-like"/>
    <property type="match status" value="1"/>
</dbReference>
<feature type="transmembrane region" description="Helical" evidence="6">
    <location>
        <begin position="221"/>
        <end position="241"/>
    </location>
</feature>
<dbReference type="InterPro" id="IPR013130">
    <property type="entry name" value="Fe3_Rdtase_TM_dom"/>
</dbReference>
<reference evidence="9" key="1">
    <citation type="journal article" date="2020" name="Nat. Commun.">
        <title>Genome assembly of wild tea tree DASZ reveals pedigree and selection history of tea varieties.</title>
        <authorList>
            <person name="Zhang W."/>
            <person name="Zhang Y."/>
            <person name="Qiu H."/>
            <person name="Guo Y."/>
            <person name="Wan H."/>
            <person name="Zhang X."/>
            <person name="Scossa F."/>
            <person name="Alseekh S."/>
            <person name="Zhang Q."/>
            <person name="Wang P."/>
            <person name="Xu L."/>
            <person name="Schmidt M.H."/>
            <person name="Jia X."/>
            <person name="Li D."/>
            <person name="Zhu A."/>
            <person name="Guo F."/>
            <person name="Chen W."/>
            <person name="Ni D."/>
            <person name="Usadel B."/>
            <person name="Fernie A.R."/>
            <person name="Wen W."/>
        </authorList>
    </citation>
    <scope>NUCLEOTIDE SEQUENCE [LARGE SCALE GENOMIC DNA]</scope>
    <source>
        <strain evidence="9">cv. G240</strain>
    </source>
</reference>
<dbReference type="GO" id="GO:0000293">
    <property type="term" value="F:ferric-chelate reductase activity"/>
    <property type="evidence" value="ECO:0007669"/>
    <property type="project" value="TreeGrafter"/>
</dbReference>
<proteinExistence type="predicted"/>
<keyword evidence="2 6" id="KW-0812">Transmembrane</keyword>
<dbReference type="SFLD" id="SFLDS00052">
    <property type="entry name" value="Ferric_Reductase_Domain"/>
    <property type="match status" value="1"/>
</dbReference>
<dbReference type="Pfam" id="PF08030">
    <property type="entry name" value="NAD_binding_6"/>
    <property type="match status" value="1"/>
</dbReference>
<feature type="transmembrane region" description="Helical" evidence="6">
    <location>
        <begin position="141"/>
        <end position="162"/>
    </location>
</feature>
<feature type="transmembrane region" description="Helical" evidence="6">
    <location>
        <begin position="69"/>
        <end position="96"/>
    </location>
</feature>
<keyword evidence="4" id="KW-0560">Oxidoreductase</keyword>
<protein>
    <recommendedName>
        <fullName evidence="7">FAD-binding FR-type domain-containing protein</fullName>
    </recommendedName>
</protein>
<accession>A0A7J7H1E2</accession>
<feature type="transmembrane region" description="Helical" evidence="6">
    <location>
        <begin position="29"/>
        <end position="49"/>
    </location>
</feature>
<feature type="transmembrane region" description="Helical" evidence="6">
    <location>
        <begin position="459"/>
        <end position="479"/>
    </location>
</feature>
<dbReference type="InterPro" id="IPR050369">
    <property type="entry name" value="RBOH/FRE"/>
</dbReference>
<dbReference type="AlphaFoldDB" id="A0A7J7H1E2"/>
<dbReference type="SUPFAM" id="SSF52343">
    <property type="entry name" value="Ferredoxin reductase-like, C-terminal NADP-linked domain"/>
    <property type="match status" value="1"/>
</dbReference>
<dbReference type="InterPro" id="IPR013121">
    <property type="entry name" value="Fe_red_NAD-bd_6"/>
</dbReference>
<dbReference type="InterPro" id="IPR013112">
    <property type="entry name" value="FAD-bd_8"/>
</dbReference>
<sequence length="736" mass="82796">MEQEQLLSAAYPKNKNKATTRVLLSSAKWVLKITMWVVFIAWVVLMFIVPSEFGSDVYDAMVDSIDGTLYGTTGATFLIMGGPILLIAFLAIPYLIINSKEEEEQLREKKDKKIPRFHLKTFPVLVDGPFGVVSAAELIGILLFVVFVIWAVYAYTVVNIIMLPSYGEETAEEQRIIMVRMTAYIFGLTALSCLAFLFLPIARGSILLRLINIPFEHAVRYHIWLGNLIMFILTLHGLTYFAEWIMRGDFLTQLLEWRSDAGANFAGVICYSFFLVMWVTSLPPVRRRYFELFLYAHQLYILFIIFMALHIGQTYFSKAAAGIFLFMLDRFLRFWQSRRAVNVTSATCFPCGTVQIVLSKPANLQYNALGFIFLQVQELSKLQWHPFSVASSPLDSKKHLSLLIKALGNWTGKLRGTISSLSGEEAQLELPFQPNSKITASVEGPYGHESPYYLMYENVILVAGGSGISAFIAILSDIIHRINEGKPCLTRNVLLVWAVKRSNELPLLYTIGVESVSPYLYDKLTLDIQTYVTRESEPMLEEGNGDSGVNSSIFPVSNGSSMSLLVGTGHIIWPGVYLVVSTVGFVIILGLLDAYYINPFGISKWWYLGILFLGCMAASVLVFGGLVVGLWHRWEKTSSTEESEVYDVAQHDEPVERKDSCREYLARSSTVHYGCRPNLKEIFGVMSECWGHVDIGIIACGPQTLQSSVARECRSQNFGRKLSNPIFHFNSHSFEL</sequence>
<dbReference type="GO" id="GO:0005886">
    <property type="term" value="C:plasma membrane"/>
    <property type="evidence" value="ECO:0007669"/>
    <property type="project" value="TreeGrafter"/>
</dbReference>
<dbReference type="PANTHER" id="PTHR11972:SF167">
    <property type="entry name" value="FERRIC REDUCTION OXIDASE 7, CHLOROPLASTIC-LIKE"/>
    <property type="match status" value="1"/>
</dbReference>
<comment type="caution">
    <text evidence="8">The sequence shown here is derived from an EMBL/GenBank/DDBJ whole genome shotgun (WGS) entry which is preliminary data.</text>
</comment>
<feature type="transmembrane region" description="Helical" evidence="6">
    <location>
        <begin position="299"/>
        <end position="328"/>
    </location>
</feature>
<feature type="transmembrane region" description="Helical" evidence="6">
    <location>
        <begin position="183"/>
        <end position="201"/>
    </location>
</feature>
<gene>
    <name evidence="8" type="ORF">HYC85_017050</name>
</gene>
<dbReference type="InterPro" id="IPR017927">
    <property type="entry name" value="FAD-bd_FR_type"/>
</dbReference>
<feature type="transmembrane region" description="Helical" evidence="6">
    <location>
        <begin position="571"/>
        <end position="592"/>
    </location>
</feature>
<evidence type="ECO:0000256" key="3">
    <source>
        <dbReference type="ARBA" id="ARBA00022989"/>
    </source>
</evidence>
<name>A0A7J7H1E2_CAMSI</name>
<evidence type="ECO:0000259" key="7">
    <source>
        <dbReference type="PROSITE" id="PS51384"/>
    </source>
</evidence>
<keyword evidence="9" id="KW-1185">Reference proteome</keyword>